<dbReference type="Proteomes" id="UP001174210">
    <property type="component" value="Unassembled WGS sequence"/>
</dbReference>
<protein>
    <submittedName>
        <fullName evidence="1">Ferredoxin</fullName>
    </submittedName>
</protein>
<comment type="caution">
    <text evidence="1">The sequence shown here is derived from an EMBL/GenBank/DDBJ whole genome shotgun (WGS) entry which is preliminary data.</text>
</comment>
<organism evidence="1 2">
    <name type="scientific">Leifsonia virtsii</name>
    <dbReference type="NCBI Taxonomy" id="3035915"/>
    <lineage>
        <taxon>Bacteria</taxon>
        <taxon>Bacillati</taxon>
        <taxon>Actinomycetota</taxon>
        <taxon>Actinomycetes</taxon>
        <taxon>Micrococcales</taxon>
        <taxon>Microbacteriaceae</taxon>
        <taxon>Leifsonia</taxon>
    </lineage>
</organism>
<sequence length="92" mass="10219">MGATTGTHALHIDWTRCDGRGLCTEILERALTRDDWGYPVATRGAPERRTDAPLREDELEDAEEAVRLCPLAALRLTRVAVPAAPRPARRSR</sequence>
<dbReference type="RefSeq" id="WP_301220352.1">
    <property type="nucleotide sequence ID" value="NZ_JAROCB010000005.1"/>
</dbReference>
<reference evidence="1" key="1">
    <citation type="submission" date="2023-03" db="EMBL/GenBank/DDBJ databases">
        <title>MT1 and MT2 Draft Genomes of Novel Species.</title>
        <authorList>
            <person name="Venkateswaran K."/>
        </authorList>
    </citation>
    <scope>NUCLEOTIDE SEQUENCE</scope>
    <source>
        <strain evidence="1">F6_8S_P_1A</strain>
    </source>
</reference>
<dbReference type="Gene3D" id="3.30.70.20">
    <property type="match status" value="1"/>
</dbReference>
<evidence type="ECO:0000313" key="1">
    <source>
        <dbReference type="EMBL" id="MDN4599007.1"/>
    </source>
</evidence>
<gene>
    <name evidence="1" type="ORF">P5G59_17785</name>
</gene>
<evidence type="ECO:0000313" key="2">
    <source>
        <dbReference type="Proteomes" id="UP001174210"/>
    </source>
</evidence>
<dbReference type="SUPFAM" id="SSF54862">
    <property type="entry name" value="4Fe-4S ferredoxins"/>
    <property type="match status" value="1"/>
</dbReference>
<name>A0ABT8J1R2_9MICO</name>
<dbReference type="EMBL" id="JAROCB010000005">
    <property type="protein sequence ID" value="MDN4599007.1"/>
    <property type="molecule type" value="Genomic_DNA"/>
</dbReference>
<proteinExistence type="predicted"/>
<dbReference type="Pfam" id="PF13459">
    <property type="entry name" value="Fer4_15"/>
    <property type="match status" value="1"/>
</dbReference>
<accession>A0ABT8J1R2</accession>
<keyword evidence="2" id="KW-1185">Reference proteome</keyword>